<name>A0ABP0UPZ6_9BRYO</name>
<feature type="compositionally biased region" description="Basic and acidic residues" evidence="1">
    <location>
        <begin position="1"/>
        <end position="11"/>
    </location>
</feature>
<sequence>MANKNSYDRQESSGLGWTSQAGRNFDEDGTANKAGQKGSSKEKLAEVNKKVIAVASKGMEKTKEVVAVGAQKVKSGTSIGLRWIKEKVQKK</sequence>
<dbReference type="PANTHER" id="PTHR33386">
    <property type="entry name" value="OS02G0740600 PROTEIN"/>
    <property type="match status" value="1"/>
</dbReference>
<feature type="compositionally biased region" description="Polar residues" evidence="1">
    <location>
        <begin position="12"/>
        <end position="22"/>
    </location>
</feature>
<evidence type="ECO:0000313" key="3">
    <source>
        <dbReference type="Proteomes" id="UP001497512"/>
    </source>
</evidence>
<dbReference type="PANTHER" id="PTHR33386:SF5">
    <property type="entry name" value="OS02G0740600 PROTEIN"/>
    <property type="match status" value="1"/>
</dbReference>
<gene>
    <name evidence="2" type="ORF">CSSPTR1EN2_LOCUS18586</name>
</gene>
<dbReference type="EMBL" id="OZ019897">
    <property type="protein sequence ID" value="CAK9227132.1"/>
    <property type="molecule type" value="Genomic_DNA"/>
</dbReference>
<reference evidence="2" key="1">
    <citation type="submission" date="2024-02" db="EMBL/GenBank/DDBJ databases">
        <authorList>
            <consortium name="ELIXIR-Norway"/>
            <consortium name="Elixir Norway"/>
        </authorList>
    </citation>
    <scope>NUCLEOTIDE SEQUENCE</scope>
</reference>
<proteinExistence type="predicted"/>
<evidence type="ECO:0000256" key="1">
    <source>
        <dbReference type="SAM" id="MobiDB-lite"/>
    </source>
</evidence>
<protein>
    <submittedName>
        <fullName evidence="2">Uncharacterized protein</fullName>
    </submittedName>
</protein>
<evidence type="ECO:0000313" key="2">
    <source>
        <dbReference type="EMBL" id="CAK9227132.1"/>
    </source>
</evidence>
<organism evidence="2 3">
    <name type="scientific">Sphagnum troendelagicum</name>
    <dbReference type="NCBI Taxonomy" id="128251"/>
    <lineage>
        <taxon>Eukaryota</taxon>
        <taxon>Viridiplantae</taxon>
        <taxon>Streptophyta</taxon>
        <taxon>Embryophyta</taxon>
        <taxon>Bryophyta</taxon>
        <taxon>Sphagnophytina</taxon>
        <taxon>Sphagnopsida</taxon>
        <taxon>Sphagnales</taxon>
        <taxon>Sphagnaceae</taxon>
        <taxon>Sphagnum</taxon>
    </lineage>
</organism>
<accession>A0ABP0UPZ6</accession>
<dbReference type="Proteomes" id="UP001497512">
    <property type="component" value="Chromosome 5"/>
</dbReference>
<keyword evidence="3" id="KW-1185">Reference proteome</keyword>
<feature type="region of interest" description="Disordered" evidence="1">
    <location>
        <begin position="1"/>
        <end position="45"/>
    </location>
</feature>